<keyword evidence="10" id="KW-1185">Reference proteome</keyword>
<dbReference type="RefSeq" id="XP_001318600.1">
    <property type="nucleotide sequence ID" value="XM_001318565.1"/>
</dbReference>
<dbReference type="STRING" id="5722.A2ELU9"/>
<dbReference type="Gene3D" id="1.50.10.20">
    <property type="match status" value="1"/>
</dbReference>
<comment type="similarity">
    <text evidence="2">Belongs to the protein prenyltransferase subunit beta family.</text>
</comment>
<evidence type="ECO:0000256" key="4">
    <source>
        <dbReference type="ARBA" id="ARBA00022679"/>
    </source>
</evidence>
<reference evidence="9" key="2">
    <citation type="journal article" date="2007" name="Science">
        <title>Draft genome sequence of the sexually transmitted pathogen Trichomonas vaginalis.</title>
        <authorList>
            <person name="Carlton J.M."/>
            <person name="Hirt R.P."/>
            <person name="Silva J.C."/>
            <person name="Delcher A.L."/>
            <person name="Schatz M."/>
            <person name="Zhao Q."/>
            <person name="Wortman J.R."/>
            <person name="Bidwell S.L."/>
            <person name="Alsmark U.C.M."/>
            <person name="Besteiro S."/>
            <person name="Sicheritz-Ponten T."/>
            <person name="Noel C.J."/>
            <person name="Dacks J.B."/>
            <person name="Foster P.G."/>
            <person name="Simillion C."/>
            <person name="Van de Peer Y."/>
            <person name="Miranda-Saavedra D."/>
            <person name="Barton G.J."/>
            <person name="Westrop G.D."/>
            <person name="Mueller S."/>
            <person name="Dessi D."/>
            <person name="Fiori P.L."/>
            <person name="Ren Q."/>
            <person name="Paulsen I."/>
            <person name="Zhang H."/>
            <person name="Bastida-Corcuera F.D."/>
            <person name="Simoes-Barbosa A."/>
            <person name="Brown M.T."/>
            <person name="Hayes R.D."/>
            <person name="Mukherjee M."/>
            <person name="Okumura C.Y."/>
            <person name="Schneider R."/>
            <person name="Smith A.J."/>
            <person name="Vanacova S."/>
            <person name="Villalvazo M."/>
            <person name="Haas B.J."/>
            <person name="Pertea M."/>
            <person name="Feldblyum T.V."/>
            <person name="Utterback T.R."/>
            <person name="Shu C.L."/>
            <person name="Osoegawa K."/>
            <person name="de Jong P.J."/>
            <person name="Hrdy I."/>
            <person name="Horvathova L."/>
            <person name="Zubacova Z."/>
            <person name="Dolezal P."/>
            <person name="Malik S.B."/>
            <person name="Logsdon J.M. Jr."/>
            <person name="Henze K."/>
            <person name="Gupta A."/>
            <person name="Wang C.C."/>
            <person name="Dunne R.L."/>
            <person name="Upcroft J.A."/>
            <person name="Upcroft P."/>
            <person name="White O."/>
            <person name="Salzberg S.L."/>
            <person name="Tang P."/>
            <person name="Chiu C.-H."/>
            <person name="Lee Y.-S."/>
            <person name="Embley T.M."/>
            <person name="Coombs G.H."/>
            <person name="Mottram J.C."/>
            <person name="Tachezy J."/>
            <person name="Fraser-Liggett C.M."/>
            <person name="Johnson P.J."/>
        </authorList>
    </citation>
    <scope>NUCLEOTIDE SEQUENCE [LARGE SCALE GENOMIC DNA]</scope>
    <source>
        <strain evidence="9">G3</strain>
    </source>
</reference>
<dbReference type="InParanoid" id="A2ELU9"/>
<keyword evidence="4" id="KW-0808">Transferase</keyword>
<dbReference type="PANTHER" id="PTHR11774">
    <property type="entry name" value="GERANYLGERANYL TRANSFERASE TYPE BETA SUBUNIT"/>
    <property type="match status" value="1"/>
</dbReference>
<sequence>MSEDFKLFEVRFDDEGIETPTSKAELGQEDEIKKVLIGKELLLKKRHYTLITRMIEGIIPGGTKKEQQSIWFPFYTISALQILEYPQGEKFDEFKAKCTNFLKDRILEDGGFSGYKQDFTNTISLYGVIIGIMAIRTEEAYKLIDRKKIYDLLISLKQPDGSFLVSIDGESDIRSTEVAIIISKYLNILDDKISEKTADYVLSCQNYDGGFSPVPHCESHGGYIYCGIACLAILNRLEDINLSSCIRYLSSRQSEFAGGFNGRTNKLVDTCYTFWIGATMRIICDHFKIPEFWDKNSLTQYCLCACQFLFGGFCDHPPSQADPFHTIYTLAGIGVAGDREKYEIPAVDPFSGVPQELSQKFLNYFLNLQN</sequence>
<reference evidence="9" key="1">
    <citation type="submission" date="2006-10" db="EMBL/GenBank/DDBJ databases">
        <authorList>
            <person name="Amadeo P."/>
            <person name="Zhao Q."/>
            <person name="Wortman J."/>
            <person name="Fraser-Liggett C."/>
            <person name="Carlton J."/>
        </authorList>
    </citation>
    <scope>NUCLEOTIDE SEQUENCE</scope>
    <source>
        <strain evidence="9">G3</strain>
    </source>
</reference>
<dbReference type="Pfam" id="PF00432">
    <property type="entry name" value="Prenyltrans"/>
    <property type="match status" value="1"/>
</dbReference>
<evidence type="ECO:0000256" key="1">
    <source>
        <dbReference type="ARBA" id="ARBA00001947"/>
    </source>
</evidence>
<protein>
    <submittedName>
        <fullName evidence="9">Prenyltransferase and squalene oxidase repeat family protein</fullName>
    </submittedName>
</protein>
<feature type="domain" description="Prenyltransferase alpha-alpha toroid" evidence="8">
    <location>
        <begin position="42"/>
        <end position="350"/>
    </location>
</feature>
<dbReference type="PANTHER" id="PTHR11774:SF6">
    <property type="entry name" value="PROTEIN FARNESYLTRANSFERASE SUBUNIT BETA"/>
    <property type="match status" value="1"/>
</dbReference>
<dbReference type="KEGG" id="tva:4764252"/>
<evidence type="ECO:0000313" key="9">
    <source>
        <dbReference type="EMBL" id="EAY06377.1"/>
    </source>
</evidence>
<name>A2ELU9_TRIV3</name>
<dbReference type="FunCoup" id="A2ELU9">
    <property type="interactions" value="239"/>
</dbReference>
<keyword evidence="3" id="KW-0637">Prenyltransferase</keyword>
<evidence type="ECO:0000256" key="5">
    <source>
        <dbReference type="ARBA" id="ARBA00022723"/>
    </source>
</evidence>
<dbReference type="InterPro" id="IPR001330">
    <property type="entry name" value="Prenyltrans"/>
</dbReference>
<evidence type="ECO:0000313" key="10">
    <source>
        <dbReference type="Proteomes" id="UP000001542"/>
    </source>
</evidence>
<dbReference type="OrthoDB" id="10261146at2759"/>
<dbReference type="GO" id="GO:0046872">
    <property type="term" value="F:metal ion binding"/>
    <property type="evidence" value="ECO:0007669"/>
    <property type="project" value="UniProtKB-KW"/>
</dbReference>
<evidence type="ECO:0000256" key="2">
    <source>
        <dbReference type="ARBA" id="ARBA00010497"/>
    </source>
</evidence>
<dbReference type="VEuPathDB" id="TrichDB:TVAG_151840"/>
<organism evidence="9 10">
    <name type="scientific">Trichomonas vaginalis (strain ATCC PRA-98 / G3)</name>
    <dbReference type="NCBI Taxonomy" id="412133"/>
    <lineage>
        <taxon>Eukaryota</taxon>
        <taxon>Metamonada</taxon>
        <taxon>Parabasalia</taxon>
        <taxon>Trichomonadida</taxon>
        <taxon>Trichomonadidae</taxon>
        <taxon>Trichomonas</taxon>
    </lineage>
</organism>
<evidence type="ECO:0000259" key="8">
    <source>
        <dbReference type="Pfam" id="PF00432"/>
    </source>
</evidence>
<dbReference type="EMBL" id="DS113425">
    <property type="protein sequence ID" value="EAY06377.1"/>
    <property type="molecule type" value="Genomic_DNA"/>
</dbReference>
<proteinExistence type="inferred from homology"/>
<keyword evidence="5" id="KW-0479">Metal-binding</keyword>
<comment type="cofactor">
    <cofactor evidence="1">
        <name>Zn(2+)</name>
        <dbReference type="ChEBI" id="CHEBI:29105"/>
    </cofactor>
</comment>
<dbReference type="GO" id="GO:0005965">
    <property type="term" value="C:protein farnesyltransferase complex"/>
    <property type="evidence" value="ECO:0000318"/>
    <property type="project" value="GO_Central"/>
</dbReference>
<dbReference type="GO" id="GO:0008318">
    <property type="term" value="F:protein prenyltransferase activity"/>
    <property type="evidence" value="ECO:0007669"/>
    <property type="project" value="InterPro"/>
</dbReference>
<evidence type="ECO:0000256" key="6">
    <source>
        <dbReference type="ARBA" id="ARBA00022737"/>
    </source>
</evidence>
<dbReference type="VEuPathDB" id="TrichDB:TVAGG3_0400920"/>
<accession>A2ELU9</accession>
<dbReference type="SUPFAM" id="SSF48239">
    <property type="entry name" value="Terpenoid cyclases/Protein prenyltransferases"/>
    <property type="match status" value="1"/>
</dbReference>
<dbReference type="InterPro" id="IPR045089">
    <property type="entry name" value="PGGT1B-like"/>
</dbReference>
<keyword evidence="6" id="KW-0677">Repeat</keyword>
<dbReference type="Proteomes" id="UP000001542">
    <property type="component" value="Unassembled WGS sequence"/>
</dbReference>
<evidence type="ECO:0000256" key="3">
    <source>
        <dbReference type="ARBA" id="ARBA00022602"/>
    </source>
</evidence>
<dbReference type="InterPro" id="IPR008930">
    <property type="entry name" value="Terpenoid_cyclase/PrenylTrfase"/>
</dbReference>
<dbReference type="FunFam" id="1.50.10.20:FF:000045">
    <property type="entry name" value="Prenyltransferase and squalene oxidase repeat family protein"/>
    <property type="match status" value="1"/>
</dbReference>
<gene>
    <name evidence="9" type="ORF">TVAG_151840</name>
</gene>
<dbReference type="SMR" id="A2ELU9"/>
<dbReference type="eggNOG" id="KOG0365">
    <property type="taxonomic scope" value="Eukaryota"/>
</dbReference>
<dbReference type="AlphaFoldDB" id="A2ELU9"/>
<keyword evidence="7" id="KW-0862">Zinc</keyword>
<evidence type="ECO:0000256" key="7">
    <source>
        <dbReference type="ARBA" id="ARBA00022833"/>
    </source>
</evidence>